<dbReference type="InterPro" id="IPR004507">
    <property type="entry name" value="UbiX-like"/>
</dbReference>
<dbReference type="Proteomes" id="UP001326613">
    <property type="component" value="Chromosome"/>
</dbReference>
<comment type="catalytic activity">
    <reaction evidence="5">
        <text>dimethylallyl phosphate + FMNH2 = prenylated FMNH2 + phosphate</text>
        <dbReference type="Rhea" id="RHEA:37743"/>
        <dbReference type="ChEBI" id="CHEBI:43474"/>
        <dbReference type="ChEBI" id="CHEBI:57618"/>
        <dbReference type="ChEBI" id="CHEBI:87467"/>
        <dbReference type="ChEBI" id="CHEBI:88052"/>
        <dbReference type="EC" id="2.5.1.129"/>
    </reaction>
</comment>
<sequence>MNNNYIPQIVVAISGASGAIYGIKALEHLKCHNIQSHLIISKSAYLTITQETTYSIKQVKSLATYVYNYTDVGSKIASGSFQTMGMIIAPCSMKTLASIACSYEDNLISRTAGVTLKERRRLVLMIRETPLHIGHLQNMLQASQYGAIIAPPVPAFYNSPENINDLINHSVARVLDLFNIDTPTIKRWNGMNLSHQSDLE</sequence>
<proteinExistence type="inferred from homology"/>
<dbReference type="RefSeq" id="WP_323737865.1">
    <property type="nucleotide sequence ID" value="NZ_CP112932.1"/>
</dbReference>
<dbReference type="InterPro" id="IPR003382">
    <property type="entry name" value="Flavoprotein"/>
</dbReference>
<keyword evidence="3 5" id="KW-0288">FMN</keyword>
<feature type="domain" description="Flavoprotein" evidence="6">
    <location>
        <begin position="8"/>
        <end position="176"/>
    </location>
</feature>
<evidence type="ECO:0000256" key="1">
    <source>
        <dbReference type="ARBA" id="ARBA00022602"/>
    </source>
</evidence>
<dbReference type="EMBL" id="CP112932">
    <property type="protein sequence ID" value="WPY01057.1"/>
    <property type="molecule type" value="Genomic_DNA"/>
</dbReference>
<evidence type="ECO:0000256" key="5">
    <source>
        <dbReference type="HAMAP-Rule" id="MF_01984"/>
    </source>
</evidence>
<evidence type="ECO:0000256" key="3">
    <source>
        <dbReference type="ARBA" id="ARBA00022643"/>
    </source>
</evidence>
<dbReference type="EC" id="2.5.1.129" evidence="5"/>
<organism evidence="7 8">
    <name type="scientific">Candidatus Trichorickettsia mobilis</name>
    <dbReference type="NCBI Taxonomy" id="1346319"/>
    <lineage>
        <taxon>Bacteria</taxon>
        <taxon>Pseudomonadati</taxon>
        <taxon>Pseudomonadota</taxon>
        <taxon>Alphaproteobacteria</taxon>
        <taxon>Rickettsiales</taxon>
        <taxon>Rickettsiaceae</taxon>
        <taxon>Rickettsieae</taxon>
        <taxon>Candidatus Trichorickettsia</taxon>
    </lineage>
</organism>
<comment type="function">
    <text evidence="5">Flavin prenyltransferase that catalyzes the synthesis of the prenylated FMN cofactor (prenyl-FMN) for 4-hydroxy-3-polyprenylbenzoic acid decarboxylase UbiD. The prenyltransferase is metal-independent and links a dimethylallyl moiety from dimethylallyl monophosphate (DMAP) to the flavin N5 and C6 atoms of FMN.</text>
</comment>
<keyword evidence="2 5" id="KW-0285">Flavoprotein</keyword>
<dbReference type="NCBIfam" id="NF004685">
    <property type="entry name" value="PRK06029.1"/>
    <property type="match status" value="1"/>
</dbReference>
<dbReference type="PANTHER" id="PTHR43374:SF1">
    <property type="entry name" value="FLAVIN PRENYLTRANSFERASE PAD1, MITOCHONDRIAL"/>
    <property type="match status" value="1"/>
</dbReference>
<keyword evidence="1 5" id="KW-0637">Prenyltransferase</keyword>
<reference evidence="7 8" key="1">
    <citation type="submission" date="2022-10" db="EMBL/GenBank/DDBJ databases">
        <title>Host association and intracellularity evolved multiple times independently in the Rickettsiales.</title>
        <authorList>
            <person name="Castelli M."/>
            <person name="Nardi T."/>
            <person name="Gammuto L."/>
            <person name="Bellinzona G."/>
            <person name="Sabaneyeva E."/>
            <person name="Potekhin A."/>
            <person name="Serra V."/>
            <person name="Petroni G."/>
            <person name="Sassera D."/>
        </authorList>
    </citation>
    <scope>NUCLEOTIDE SEQUENCE [LARGE SCALE GENOMIC DNA]</scope>
    <source>
        <strain evidence="7 8">Kr 154-4</strain>
    </source>
</reference>
<gene>
    <name evidence="5" type="primary">ubiX</name>
    <name evidence="7" type="ORF">Trichorick_00951</name>
</gene>
<accession>A0ABZ0UWQ5</accession>
<protein>
    <recommendedName>
        <fullName evidence="5">Flavin prenyltransferase UbiX</fullName>
        <ecNumber evidence="5">2.5.1.129</ecNumber>
    </recommendedName>
</protein>
<dbReference type="SUPFAM" id="SSF52507">
    <property type="entry name" value="Homo-oligomeric flavin-containing Cys decarboxylases, HFCD"/>
    <property type="match status" value="1"/>
</dbReference>
<keyword evidence="4 5" id="KW-0808">Transferase</keyword>
<dbReference type="Pfam" id="PF02441">
    <property type="entry name" value="Flavoprotein"/>
    <property type="match status" value="1"/>
</dbReference>
<feature type="binding site" evidence="5">
    <location>
        <position position="157"/>
    </location>
    <ligand>
        <name>dimethylallyl phosphate</name>
        <dbReference type="ChEBI" id="CHEBI:88052"/>
    </ligand>
</feature>
<comment type="similarity">
    <text evidence="5">Belongs to the UbiX/PAD1 family.</text>
</comment>
<evidence type="ECO:0000259" key="6">
    <source>
        <dbReference type="Pfam" id="PF02441"/>
    </source>
</evidence>
<comment type="caution">
    <text evidence="5">Lacks conserved residue(s) required for the propagation of feature annotation.</text>
</comment>
<feature type="binding site" evidence="5">
    <location>
        <begin position="92"/>
        <end position="95"/>
    </location>
    <ligand>
        <name>FMN</name>
        <dbReference type="ChEBI" id="CHEBI:58210"/>
    </ligand>
</feature>
<evidence type="ECO:0000256" key="4">
    <source>
        <dbReference type="ARBA" id="ARBA00022679"/>
    </source>
</evidence>
<evidence type="ECO:0000313" key="8">
    <source>
        <dbReference type="Proteomes" id="UP001326613"/>
    </source>
</evidence>
<feature type="binding site" evidence="5">
    <location>
        <position position="127"/>
    </location>
    <ligand>
        <name>FMN</name>
        <dbReference type="ChEBI" id="CHEBI:58210"/>
    </ligand>
</feature>
<dbReference type="PANTHER" id="PTHR43374">
    <property type="entry name" value="FLAVIN PRENYLTRANSFERASE"/>
    <property type="match status" value="1"/>
</dbReference>
<name>A0ABZ0UWQ5_9RICK</name>
<dbReference type="HAMAP" id="MF_01984">
    <property type="entry name" value="ubiX_pad"/>
    <property type="match status" value="1"/>
</dbReference>
<dbReference type="Gene3D" id="3.40.50.1950">
    <property type="entry name" value="Flavin prenyltransferase-like"/>
    <property type="match status" value="1"/>
</dbReference>
<feature type="binding site" evidence="5">
    <location>
        <position position="173"/>
    </location>
    <ligand>
        <name>dimethylallyl phosphate</name>
        <dbReference type="ChEBI" id="CHEBI:88052"/>
    </ligand>
</feature>
<keyword evidence="8" id="KW-1185">Reference proteome</keyword>
<feature type="binding site" evidence="5">
    <location>
        <position position="41"/>
    </location>
    <ligand>
        <name>FMN</name>
        <dbReference type="ChEBI" id="CHEBI:58210"/>
    </ligand>
</feature>
<dbReference type="InterPro" id="IPR036551">
    <property type="entry name" value="Flavin_trans-like"/>
</dbReference>
<feature type="binding site" evidence="5">
    <location>
        <begin position="15"/>
        <end position="17"/>
    </location>
    <ligand>
        <name>FMN</name>
        <dbReference type="ChEBI" id="CHEBI:58210"/>
    </ligand>
</feature>
<evidence type="ECO:0000256" key="2">
    <source>
        <dbReference type="ARBA" id="ARBA00022630"/>
    </source>
</evidence>
<evidence type="ECO:0000313" key="7">
    <source>
        <dbReference type="EMBL" id="WPY01057.1"/>
    </source>
</evidence>
<dbReference type="NCBIfam" id="TIGR00421">
    <property type="entry name" value="ubiX_pad"/>
    <property type="match status" value="1"/>
</dbReference>